<keyword evidence="2" id="KW-1185">Reference proteome</keyword>
<organism evidence="1 2">
    <name type="scientific">Prunus dulcis</name>
    <name type="common">Almond</name>
    <name type="synonym">Amygdalus dulcis</name>
    <dbReference type="NCBI Taxonomy" id="3755"/>
    <lineage>
        <taxon>Eukaryota</taxon>
        <taxon>Viridiplantae</taxon>
        <taxon>Streptophyta</taxon>
        <taxon>Embryophyta</taxon>
        <taxon>Tracheophyta</taxon>
        <taxon>Spermatophyta</taxon>
        <taxon>Magnoliopsida</taxon>
        <taxon>eudicotyledons</taxon>
        <taxon>Gunneridae</taxon>
        <taxon>Pentapetalae</taxon>
        <taxon>rosids</taxon>
        <taxon>fabids</taxon>
        <taxon>Rosales</taxon>
        <taxon>Rosaceae</taxon>
        <taxon>Amygdaloideae</taxon>
        <taxon>Amygdaleae</taxon>
        <taxon>Prunus</taxon>
    </lineage>
</organism>
<proteinExistence type="predicted"/>
<dbReference type="AlphaFoldDB" id="A0AAD4VUH3"/>
<gene>
    <name evidence="1" type="ORF">L3X38_029624</name>
</gene>
<comment type="caution">
    <text evidence="1">The sequence shown here is derived from an EMBL/GenBank/DDBJ whole genome shotgun (WGS) entry which is preliminary data.</text>
</comment>
<dbReference type="EMBL" id="JAJFAZ020000005">
    <property type="protein sequence ID" value="KAI5330226.1"/>
    <property type="molecule type" value="Genomic_DNA"/>
</dbReference>
<evidence type="ECO:0000313" key="1">
    <source>
        <dbReference type="EMBL" id="KAI5330226.1"/>
    </source>
</evidence>
<evidence type="ECO:0000313" key="2">
    <source>
        <dbReference type="Proteomes" id="UP001054821"/>
    </source>
</evidence>
<accession>A0AAD4VUH3</accession>
<protein>
    <submittedName>
        <fullName evidence="1">Uncharacterized protein</fullName>
    </submittedName>
</protein>
<reference evidence="1 2" key="1">
    <citation type="journal article" date="2022" name="G3 (Bethesda)">
        <title>Whole-genome sequence and methylome profiling of the almond [Prunus dulcis (Mill.) D.A. Webb] cultivar 'Nonpareil'.</title>
        <authorList>
            <person name="D'Amico-Willman K.M."/>
            <person name="Ouma W.Z."/>
            <person name="Meulia T."/>
            <person name="Sideli G.M."/>
            <person name="Gradziel T.M."/>
            <person name="Fresnedo-Ramirez J."/>
        </authorList>
    </citation>
    <scope>NUCLEOTIDE SEQUENCE [LARGE SCALE GENOMIC DNA]</scope>
    <source>
        <strain evidence="1">Clone GOH B32 T37-40</strain>
    </source>
</reference>
<name>A0AAD4VUH3_PRUDU</name>
<sequence length="94" mass="10976">MESQEKVGLGRPINKLGRSALGLLYQPSYQEKKTHTRTQIFPYQSLRWGEGVTGKSRAKEAAARSEKESKTSYIQRFSWKDWWVFHESPQFVLI</sequence>
<dbReference type="Proteomes" id="UP001054821">
    <property type="component" value="Chromosome 5"/>
</dbReference>